<dbReference type="AlphaFoldDB" id="A0A6A5WFD5"/>
<reference evidence="3" key="1">
    <citation type="journal article" date="2020" name="Stud. Mycol.">
        <title>101 Dothideomycetes genomes: a test case for predicting lifestyles and emergence of pathogens.</title>
        <authorList>
            <person name="Haridas S."/>
            <person name="Albert R."/>
            <person name="Binder M."/>
            <person name="Bloem J."/>
            <person name="Labutti K."/>
            <person name="Salamov A."/>
            <person name="Andreopoulos B."/>
            <person name="Baker S."/>
            <person name="Barry K."/>
            <person name="Bills G."/>
            <person name="Bluhm B."/>
            <person name="Cannon C."/>
            <person name="Castanera R."/>
            <person name="Culley D."/>
            <person name="Daum C."/>
            <person name="Ezra D."/>
            <person name="Gonzalez J."/>
            <person name="Henrissat B."/>
            <person name="Kuo A."/>
            <person name="Liang C."/>
            <person name="Lipzen A."/>
            <person name="Lutzoni F."/>
            <person name="Magnuson J."/>
            <person name="Mondo S."/>
            <person name="Nolan M."/>
            <person name="Ohm R."/>
            <person name="Pangilinan J."/>
            <person name="Park H.-J."/>
            <person name="Ramirez L."/>
            <person name="Alfaro M."/>
            <person name="Sun H."/>
            <person name="Tritt A."/>
            <person name="Yoshinaga Y."/>
            <person name="Zwiers L.-H."/>
            <person name="Turgeon B."/>
            <person name="Goodwin S."/>
            <person name="Spatafora J."/>
            <person name="Crous P."/>
            <person name="Grigoriev I."/>
        </authorList>
    </citation>
    <scope>NUCLEOTIDE SEQUENCE</scope>
    <source>
        <strain evidence="3">CBS 123094</strain>
    </source>
</reference>
<gene>
    <name evidence="3" type="ORF">P154DRAFT_491835</name>
</gene>
<keyword evidence="4" id="KW-1185">Reference proteome</keyword>
<evidence type="ECO:0000256" key="1">
    <source>
        <dbReference type="ARBA" id="ARBA00022741"/>
    </source>
</evidence>
<dbReference type="GO" id="GO:0140662">
    <property type="term" value="F:ATP-dependent protein folding chaperone"/>
    <property type="evidence" value="ECO:0007669"/>
    <property type="project" value="InterPro"/>
</dbReference>
<evidence type="ECO:0000256" key="2">
    <source>
        <dbReference type="ARBA" id="ARBA00022840"/>
    </source>
</evidence>
<dbReference type="PANTHER" id="PTHR14187:SF81">
    <property type="entry name" value="HSP70 FAMILY PROTEIN (AFU_ORTHOLOGUE AFUA_4G14040)"/>
    <property type="match status" value="1"/>
</dbReference>
<dbReference type="OrthoDB" id="2963168at2759"/>
<dbReference type="SUPFAM" id="SSF53067">
    <property type="entry name" value="Actin-like ATPase domain"/>
    <property type="match status" value="2"/>
</dbReference>
<accession>A0A6A5WFD5</accession>
<dbReference type="Pfam" id="PF00012">
    <property type="entry name" value="HSP70"/>
    <property type="match status" value="1"/>
</dbReference>
<dbReference type="EMBL" id="ML977588">
    <property type="protein sequence ID" value="KAF2000623.1"/>
    <property type="molecule type" value="Genomic_DNA"/>
</dbReference>
<proteinExistence type="predicted"/>
<sequence length="602" mass="67753">MPFGHRGARAPGPAIGTHKLIVGVDFGTTHSGVSYVPTNKAARDVVVITNWPGPGRFHLESNYKTPSRIAYPEENTGVTANTAGFQVTAKMKSYTWFKLRLDRSATTMYDDPDLRQSEGEGVLKLPRAKNATEVCGDYLAELRAFTMRILEQRFGADVLRLTPIEFWFTVPAIWSDGAKQSTLQAARLGGFGTRPGDHINLISEPEAAAIATLNSVTTGGSEVLVSPGDGVLICDCGGGTVDITTYLVRAVNPELDFEELLVGEGGKCGSTYIDRLFLQWMTRTFGDAFQRIPFDKRGPGSEFMQDFEFCKRDFGLNGDSTTEHHVRLVMDGVNDPENYNAEEGEVKFTSEELESWFTPVISKILAMLGEQMRQSQMQSGQRINKILLVGGFGDSHYLLDSVRQWSESHGAVKVICPDQPQAAVVKGAAIRGLGGIKIKSRRCRRHYGFQLDLPYDPAVDDARHKYVSQFNGKSYSRGTMVWKVKRGQKIDEDTFIIQTVNKPWYKHETLVFKLPFYSCEAQTPPRREDHPRVQKIGEIVVDLRNANLNKFKRRWKFRQDNYIYNLQYELQIMFGQREGVLFVRAKNGNEIFGKAYIEYETE</sequence>
<dbReference type="InterPro" id="IPR043129">
    <property type="entry name" value="ATPase_NBD"/>
</dbReference>
<dbReference type="Proteomes" id="UP000799779">
    <property type="component" value="Unassembled WGS sequence"/>
</dbReference>
<evidence type="ECO:0000313" key="4">
    <source>
        <dbReference type="Proteomes" id="UP000799779"/>
    </source>
</evidence>
<dbReference type="InterPro" id="IPR013126">
    <property type="entry name" value="Hsp_70_fam"/>
</dbReference>
<evidence type="ECO:0000313" key="3">
    <source>
        <dbReference type="EMBL" id="KAF2000623.1"/>
    </source>
</evidence>
<dbReference type="PANTHER" id="PTHR14187">
    <property type="entry name" value="ALPHA KINASE/ELONGATION FACTOR 2 KINASE"/>
    <property type="match status" value="1"/>
</dbReference>
<dbReference type="Gene3D" id="3.90.640.10">
    <property type="entry name" value="Actin, Chain A, domain 4"/>
    <property type="match status" value="1"/>
</dbReference>
<dbReference type="CDD" id="cd10170">
    <property type="entry name" value="ASKHA_NBD_HSP70"/>
    <property type="match status" value="1"/>
</dbReference>
<keyword evidence="2" id="KW-0067">ATP-binding</keyword>
<protein>
    <submittedName>
        <fullName evidence="3">Actin-like ATPase domain-containing protein</fullName>
    </submittedName>
</protein>
<organism evidence="3 4">
    <name type="scientific">Amniculicola lignicola CBS 123094</name>
    <dbReference type="NCBI Taxonomy" id="1392246"/>
    <lineage>
        <taxon>Eukaryota</taxon>
        <taxon>Fungi</taxon>
        <taxon>Dikarya</taxon>
        <taxon>Ascomycota</taxon>
        <taxon>Pezizomycotina</taxon>
        <taxon>Dothideomycetes</taxon>
        <taxon>Pleosporomycetidae</taxon>
        <taxon>Pleosporales</taxon>
        <taxon>Amniculicolaceae</taxon>
        <taxon>Amniculicola</taxon>
    </lineage>
</organism>
<keyword evidence="1" id="KW-0547">Nucleotide-binding</keyword>
<dbReference type="PRINTS" id="PR00301">
    <property type="entry name" value="HEATSHOCK70"/>
</dbReference>
<dbReference type="Gene3D" id="3.30.420.40">
    <property type="match status" value="2"/>
</dbReference>
<dbReference type="GO" id="GO:0005524">
    <property type="term" value="F:ATP binding"/>
    <property type="evidence" value="ECO:0007669"/>
    <property type="project" value="UniProtKB-KW"/>
</dbReference>
<name>A0A6A5WFD5_9PLEO</name>